<name>A0ABU7CK27_9TELE</name>
<dbReference type="EMBL" id="JAHUTI010091833">
    <property type="protein sequence ID" value="MED6262199.1"/>
    <property type="molecule type" value="Genomic_DNA"/>
</dbReference>
<keyword evidence="3" id="KW-1185">Reference proteome</keyword>
<feature type="region of interest" description="Disordered" evidence="1">
    <location>
        <begin position="1"/>
        <end position="113"/>
    </location>
</feature>
<evidence type="ECO:0000313" key="3">
    <source>
        <dbReference type="Proteomes" id="UP001345963"/>
    </source>
</evidence>
<proteinExistence type="predicted"/>
<protein>
    <submittedName>
        <fullName evidence="2">Uncharacterized protein</fullName>
    </submittedName>
</protein>
<dbReference type="Proteomes" id="UP001345963">
    <property type="component" value="Unassembled WGS sequence"/>
</dbReference>
<feature type="compositionally biased region" description="Low complexity" evidence="1">
    <location>
        <begin position="58"/>
        <end position="74"/>
    </location>
</feature>
<gene>
    <name evidence="2" type="ORF">ATANTOWER_016040</name>
</gene>
<feature type="compositionally biased region" description="Basic and acidic residues" evidence="1">
    <location>
        <begin position="1"/>
        <end position="10"/>
    </location>
</feature>
<organism evidence="2 3">
    <name type="scientific">Ataeniobius toweri</name>
    <dbReference type="NCBI Taxonomy" id="208326"/>
    <lineage>
        <taxon>Eukaryota</taxon>
        <taxon>Metazoa</taxon>
        <taxon>Chordata</taxon>
        <taxon>Craniata</taxon>
        <taxon>Vertebrata</taxon>
        <taxon>Euteleostomi</taxon>
        <taxon>Actinopterygii</taxon>
        <taxon>Neopterygii</taxon>
        <taxon>Teleostei</taxon>
        <taxon>Neoteleostei</taxon>
        <taxon>Acanthomorphata</taxon>
        <taxon>Ovalentaria</taxon>
        <taxon>Atherinomorphae</taxon>
        <taxon>Cyprinodontiformes</taxon>
        <taxon>Goodeidae</taxon>
        <taxon>Ataeniobius</taxon>
    </lineage>
</organism>
<comment type="caution">
    <text evidence="2">The sequence shown here is derived from an EMBL/GenBank/DDBJ whole genome shotgun (WGS) entry which is preliminary data.</text>
</comment>
<evidence type="ECO:0000313" key="2">
    <source>
        <dbReference type="EMBL" id="MED6262199.1"/>
    </source>
</evidence>
<accession>A0ABU7CK27</accession>
<reference evidence="2 3" key="1">
    <citation type="submission" date="2021-07" db="EMBL/GenBank/DDBJ databases">
        <authorList>
            <person name="Palmer J.M."/>
        </authorList>
    </citation>
    <scope>NUCLEOTIDE SEQUENCE [LARGE SCALE GENOMIC DNA]</scope>
    <source>
        <strain evidence="2 3">AT_MEX2019</strain>
        <tissue evidence="2">Muscle</tissue>
    </source>
</reference>
<evidence type="ECO:0000256" key="1">
    <source>
        <dbReference type="SAM" id="MobiDB-lite"/>
    </source>
</evidence>
<sequence>MKQSKPHNEFPHWATSNQDTDIEHVPPNPTALNPLPTAQGHTPTGDLQPQKAYKPHPHSASSTHSPASSTPATSCPHDTAHHSKARAPHNATPAPAHRCNRADTTKQHAHNKL</sequence>